<evidence type="ECO:0000313" key="9">
    <source>
        <dbReference type="Proteomes" id="UP001152799"/>
    </source>
</evidence>
<name>A0A9N9MC29_9CUCU</name>
<dbReference type="SUPFAM" id="SSF50729">
    <property type="entry name" value="PH domain-like"/>
    <property type="match status" value="1"/>
</dbReference>
<protein>
    <recommendedName>
        <fullName evidence="7">IRS-type PTB domain-containing protein</fullName>
    </recommendedName>
</protein>
<dbReference type="GO" id="GO:0005737">
    <property type="term" value="C:cytoplasm"/>
    <property type="evidence" value="ECO:0007669"/>
    <property type="project" value="TreeGrafter"/>
</dbReference>
<evidence type="ECO:0000256" key="5">
    <source>
        <dbReference type="ARBA" id="ARBA00023288"/>
    </source>
</evidence>
<accession>A0A9N9MC29</accession>
<keyword evidence="5" id="KW-0449">Lipoprotein</keyword>
<gene>
    <name evidence="8" type="ORF">CEUTPL_LOCUS762</name>
</gene>
<dbReference type="Pfam" id="PF02174">
    <property type="entry name" value="IRS"/>
    <property type="match status" value="1"/>
</dbReference>
<dbReference type="GO" id="GO:0005104">
    <property type="term" value="F:fibroblast growth factor receptor binding"/>
    <property type="evidence" value="ECO:0007669"/>
    <property type="project" value="TreeGrafter"/>
</dbReference>
<evidence type="ECO:0000313" key="8">
    <source>
        <dbReference type="EMBL" id="CAG9760026.1"/>
    </source>
</evidence>
<sequence length="409" mass="45484">MGCVNSKTDINDTHPNIFHVINVNDRGRPYSRGKLEVTETELILHQKGKNPIKWPLRSLRKYGWDVDTDVFSIECGRRSPTGPGYYAFKCRKAEQLFNMVQQYIIGGVQEHIHHPNVDNTNQNIDFSVIGGPMGPPVQRRLDAQATGVDSGHLNPVQSMSRSHTSGFSRPGSISSNGGQLSPTTISPPPIIAVPSVEHNNNKRSSSIIENGIGPPNYANLGPDTDSTCHVYMNVDTKEIVNSLSQNNFIENREYQREVSEEVHCYANVDTRDVDSLQLLQQQHSNILIPNNSEIVQMYMSNSVPCTPTAYNETDYMIVREVNYAELDLDSAKNNNGNYLNEKTGTTIPKPTTTLLGSALQESTSLQKKSYATIDFPKTIALSQSINPKAEMEEGSRKTRHNSTINSFSD</sequence>
<keyword evidence="3" id="KW-0519">Myristate</keyword>
<dbReference type="Gene3D" id="2.30.29.30">
    <property type="entry name" value="Pleckstrin-homology domain (PH domain)/Phosphotyrosine-binding domain (PTB)"/>
    <property type="match status" value="1"/>
</dbReference>
<reference evidence="8" key="1">
    <citation type="submission" date="2022-01" db="EMBL/GenBank/DDBJ databases">
        <authorList>
            <person name="King R."/>
        </authorList>
    </citation>
    <scope>NUCLEOTIDE SEQUENCE</scope>
</reference>
<dbReference type="PANTHER" id="PTHR21258">
    <property type="entry name" value="DOCKING PROTEIN RELATED"/>
    <property type="match status" value="1"/>
</dbReference>
<feature type="domain" description="IRS-type PTB" evidence="7">
    <location>
        <begin position="10"/>
        <end position="114"/>
    </location>
</feature>
<keyword evidence="9" id="KW-1185">Reference proteome</keyword>
<evidence type="ECO:0000259" key="7">
    <source>
        <dbReference type="PROSITE" id="PS51064"/>
    </source>
</evidence>
<dbReference type="SMART" id="SM01244">
    <property type="entry name" value="IRS"/>
    <property type="match status" value="1"/>
</dbReference>
<dbReference type="GO" id="GO:0005068">
    <property type="term" value="F:transmembrane receptor protein tyrosine kinase adaptor activity"/>
    <property type="evidence" value="ECO:0007669"/>
    <property type="project" value="TreeGrafter"/>
</dbReference>
<evidence type="ECO:0000256" key="2">
    <source>
        <dbReference type="ARBA" id="ARBA00022553"/>
    </source>
</evidence>
<dbReference type="PANTHER" id="PTHR21258:SF55">
    <property type="entry name" value="FI23523P1"/>
    <property type="match status" value="1"/>
</dbReference>
<evidence type="ECO:0000256" key="1">
    <source>
        <dbReference type="ARBA" id="ARBA00004370"/>
    </source>
</evidence>
<dbReference type="EMBL" id="OU892277">
    <property type="protein sequence ID" value="CAG9760026.1"/>
    <property type="molecule type" value="Genomic_DNA"/>
</dbReference>
<dbReference type="CDD" id="cd01202">
    <property type="entry name" value="PTB_FRS2"/>
    <property type="match status" value="1"/>
</dbReference>
<dbReference type="GO" id="GO:0016020">
    <property type="term" value="C:membrane"/>
    <property type="evidence" value="ECO:0007669"/>
    <property type="project" value="UniProtKB-SubCell"/>
</dbReference>
<feature type="region of interest" description="Disordered" evidence="6">
    <location>
        <begin position="386"/>
        <end position="409"/>
    </location>
</feature>
<dbReference type="PROSITE" id="PS51064">
    <property type="entry name" value="IRS_PTB"/>
    <property type="match status" value="1"/>
</dbReference>
<keyword evidence="4" id="KW-0472">Membrane</keyword>
<dbReference type="InterPro" id="IPR011993">
    <property type="entry name" value="PH-like_dom_sf"/>
</dbReference>
<dbReference type="InterPro" id="IPR002404">
    <property type="entry name" value="IRS_PTB"/>
</dbReference>
<dbReference type="OrthoDB" id="6279276at2759"/>
<feature type="compositionally biased region" description="Polar residues" evidence="6">
    <location>
        <begin position="155"/>
        <end position="180"/>
    </location>
</feature>
<evidence type="ECO:0000256" key="3">
    <source>
        <dbReference type="ARBA" id="ARBA00022707"/>
    </source>
</evidence>
<organism evidence="8 9">
    <name type="scientific">Ceutorhynchus assimilis</name>
    <name type="common">cabbage seed weevil</name>
    <dbReference type="NCBI Taxonomy" id="467358"/>
    <lineage>
        <taxon>Eukaryota</taxon>
        <taxon>Metazoa</taxon>
        <taxon>Ecdysozoa</taxon>
        <taxon>Arthropoda</taxon>
        <taxon>Hexapoda</taxon>
        <taxon>Insecta</taxon>
        <taxon>Pterygota</taxon>
        <taxon>Neoptera</taxon>
        <taxon>Endopterygota</taxon>
        <taxon>Coleoptera</taxon>
        <taxon>Polyphaga</taxon>
        <taxon>Cucujiformia</taxon>
        <taxon>Curculionidae</taxon>
        <taxon>Ceutorhynchinae</taxon>
        <taxon>Ceutorhynchus</taxon>
    </lineage>
</organism>
<comment type="subcellular location">
    <subcellularLocation>
        <location evidence="1">Membrane</location>
    </subcellularLocation>
</comment>
<evidence type="ECO:0000256" key="6">
    <source>
        <dbReference type="SAM" id="MobiDB-lite"/>
    </source>
</evidence>
<keyword evidence="2" id="KW-0597">Phosphoprotein</keyword>
<feature type="region of interest" description="Disordered" evidence="6">
    <location>
        <begin position="151"/>
        <end position="186"/>
    </location>
</feature>
<dbReference type="GO" id="GO:0008543">
    <property type="term" value="P:fibroblast growth factor receptor signaling pathway"/>
    <property type="evidence" value="ECO:0007669"/>
    <property type="project" value="TreeGrafter"/>
</dbReference>
<proteinExistence type="predicted"/>
<dbReference type="InterPro" id="IPR038742">
    <property type="entry name" value="FRS2_PTB"/>
</dbReference>
<evidence type="ECO:0000256" key="4">
    <source>
        <dbReference type="ARBA" id="ARBA00023136"/>
    </source>
</evidence>
<dbReference type="InterPro" id="IPR050996">
    <property type="entry name" value="Docking_Protein_DOK"/>
</dbReference>
<dbReference type="Proteomes" id="UP001152799">
    <property type="component" value="Chromosome 1"/>
</dbReference>
<dbReference type="SMART" id="SM00310">
    <property type="entry name" value="PTBI"/>
    <property type="match status" value="1"/>
</dbReference>
<dbReference type="AlphaFoldDB" id="A0A9N9MC29"/>